<protein>
    <recommendedName>
        <fullName evidence="4">Glycosyltransferase RgtA/B/C/D-like domain-containing protein</fullName>
    </recommendedName>
</protein>
<accession>A0ABS8PXX9</accession>
<dbReference type="RefSeq" id="WP_231007633.1">
    <property type="nucleotide sequence ID" value="NZ_JAJNEC010000006.1"/>
</dbReference>
<proteinExistence type="predicted"/>
<reference evidence="2 3" key="1">
    <citation type="submission" date="2021-11" db="EMBL/GenBank/DDBJ databases">
        <title>Genomic of Niabella pedocola.</title>
        <authorList>
            <person name="Wu T."/>
        </authorList>
    </citation>
    <scope>NUCLEOTIDE SEQUENCE [LARGE SCALE GENOMIC DNA]</scope>
    <source>
        <strain evidence="2 3">JCM 31011</strain>
    </source>
</reference>
<evidence type="ECO:0008006" key="4">
    <source>
        <dbReference type="Google" id="ProtNLM"/>
    </source>
</evidence>
<feature type="transmembrane region" description="Helical" evidence="1">
    <location>
        <begin position="418"/>
        <end position="435"/>
    </location>
</feature>
<sequence length="450" mass="51264">MVPNITLLDYAILPFVLFLIYFIAFRYRNKYYPHTHPYRAFFITSLTLKIVGAVFIGMVYEYYYQGGDTMNFFHDARIINSAFADSPVKWLNLLFHLPNENAIGYYNYISQLYWYQDPSSYSVASLVAILGLLLGTTYLPTAIIFAAISFIGIWALFRTFAKLYSDFVKPVAIAVLFIPSVIVWGSGIFKDTICIFGLGWLTYGIFQMLIQKNFRLGNIFFTLLSIWLVARVKIYILVAFLPALLIWVLSLYTSRMQNAAARFLVKLTVLSIAIAGSLYVMTSLGEDVLGRYSLSKLEETAQLTRSWIMYTSGDDGSAYDLGPMENINDMLLKFPLAVNVTLFRPYFWESRKLIILASALEAFLFLMLTLKLIVTIGIRKCWHTISTDPTIQFCLIFAIIFAFAVGLSTGNFGALSRYKIPCLPFYVLSILIIYYKNAPPGKKLLKIFNI</sequence>
<dbReference type="EMBL" id="JAJNEC010000006">
    <property type="protein sequence ID" value="MCD2425198.1"/>
    <property type="molecule type" value="Genomic_DNA"/>
</dbReference>
<gene>
    <name evidence="2" type="ORF">LQ567_20600</name>
</gene>
<evidence type="ECO:0000313" key="3">
    <source>
        <dbReference type="Proteomes" id="UP001199816"/>
    </source>
</evidence>
<feature type="transmembrane region" description="Helical" evidence="1">
    <location>
        <begin position="118"/>
        <end position="135"/>
    </location>
</feature>
<comment type="caution">
    <text evidence="2">The sequence shown here is derived from an EMBL/GenBank/DDBJ whole genome shotgun (WGS) entry which is preliminary data.</text>
</comment>
<feature type="transmembrane region" description="Helical" evidence="1">
    <location>
        <begin position="6"/>
        <end position="25"/>
    </location>
</feature>
<feature type="transmembrane region" description="Helical" evidence="1">
    <location>
        <begin position="390"/>
        <end position="412"/>
    </location>
</feature>
<feature type="transmembrane region" description="Helical" evidence="1">
    <location>
        <begin position="192"/>
        <end position="210"/>
    </location>
</feature>
<evidence type="ECO:0000313" key="2">
    <source>
        <dbReference type="EMBL" id="MCD2425198.1"/>
    </source>
</evidence>
<feature type="transmembrane region" description="Helical" evidence="1">
    <location>
        <begin position="167"/>
        <end position="185"/>
    </location>
</feature>
<keyword evidence="3" id="KW-1185">Reference proteome</keyword>
<keyword evidence="1" id="KW-1133">Transmembrane helix</keyword>
<feature type="transmembrane region" description="Helical" evidence="1">
    <location>
        <begin position="263"/>
        <end position="282"/>
    </location>
</feature>
<organism evidence="2 3">
    <name type="scientific">Niabella pedocola</name>
    <dbReference type="NCBI Taxonomy" id="1752077"/>
    <lineage>
        <taxon>Bacteria</taxon>
        <taxon>Pseudomonadati</taxon>
        <taxon>Bacteroidota</taxon>
        <taxon>Chitinophagia</taxon>
        <taxon>Chitinophagales</taxon>
        <taxon>Chitinophagaceae</taxon>
        <taxon>Niabella</taxon>
    </lineage>
</organism>
<keyword evidence="1" id="KW-0472">Membrane</keyword>
<name>A0ABS8PXX9_9BACT</name>
<keyword evidence="1" id="KW-0812">Transmembrane</keyword>
<feature type="transmembrane region" description="Helical" evidence="1">
    <location>
        <begin position="37"/>
        <end position="60"/>
    </location>
</feature>
<feature type="transmembrane region" description="Helical" evidence="1">
    <location>
        <begin position="142"/>
        <end position="161"/>
    </location>
</feature>
<feature type="transmembrane region" description="Helical" evidence="1">
    <location>
        <begin position="353"/>
        <end position="378"/>
    </location>
</feature>
<dbReference type="Proteomes" id="UP001199816">
    <property type="component" value="Unassembled WGS sequence"/>
</dbReference>
<feature type="transmembrane region" description="Helical" evidence="1">
    <location>
        <begin position="230"/>
        <end position="251"/>
    </location>
</feature>
<evidence type="ECO:0000256" key="1">
    <source>
        <dbReference type="SAM" id="Phobius"/>
    </source>
</evidence>